<dbReference type="EMBL" id="MU866228">
    <property type="protein sequence ID" value="KAK4175594.1"/>
    <property type="molecule type" value="Genomic_DNA"/>
</dbReference>
<sequence>MTHHEILHPLLLEDQVENGQPDHGQETASSKTTNPAGLLQKHRANSSLLSKFNAPEEILEYFASLSQPRQPNLLDILNGDLSGVVLAVTGLLDGVLDLFPPVLSPAVPRVAEPTIVRQYSPEAVLSALSAIGYAGDTGLGLATTTGCIATATIPVAGCLTVTVTRIATVTAGPVAIMVQGLTALEGHPQRVASRRYNRGLGQPSTRPEPGAQLDDTRAHYSGNYTTSSADGYGDASAAVVGAAAGSSVQLPSASPVGILSSLSLPSIQVPSVAVPMMPSFSLPTLHTGFDVAIDFHFQVYHSRAWVFQLFHHCECVSSNSFASQPFGPKRVYPDPSAVSERVSSEHFAAQSVTAQPGLSNSFAAELVPPECGIAHFACDSPPRSHHPWHPAPRTLHLSSTWIDTFRRRHLRRSSCCRPHRRRTYYTHRDPPTSCDSLADTCADANADAVIHDKKLFRPVTPAMARGNEFVDGLRPFGTSVVDELDFAKLDNSSNFWATFAARMRANFLGDMSKEYYLSAVLGCTSPDRSIPIGYLAQCNFIWPRSFGDETGRCKIGGDNFLTSPLQWWVLSFPK</sequence>
<dbReference type="AlphaFoldDB" id="A0AAN6W567"/>
<dbReference type="InterPro" id="IPR017853">
    <property type="entry name" value="GH"/>
</dbReference>
<feature type="compositionally biased region" description="Polar residues" evidence="1">
    <location>
        <begin position="26"/>
        <end position="35"/>
    </location>
</feature>
<comment type="caution">
    <text evidence="2">The sequence shown here is derived from an EMBL/GenBank/DDBJ whole genome shotgun (WGS) entry which is preliminary data.</text>
</comment>
<proteinExistence type="predicted"/>
<reference evidence="2" key="1">
    <citation type="journal article" date="2023" name="Mol. Phylogenet. Evol.">
        <title>Genome-scale phylogeny and comparative genomics of the fungal order Sordariales.</title>
        <authorList>
            <person name="Hensen N."/>
            <person name="Bonometti L."/>
            <person name="Westerberg I."/>
            <person name="Brannstrom I.O."/>
            <person name="Guillou S."/>
            <person name="Cros-Aarteil S."/>
            <person name="Calhoun S."/>
            <person name="Haridas S."/>
            <person name="Kuo A."/>
            <person name="Mondo S."/>
            <person name="Pangilinan J."/>
            <person name="Riley R."/>
            <person name="LaButti K."/>
            <person name="Andreopoulos B."/>
            <person name="Lipzen A."/>
            <person name="Chen C."/>
            <person name="Yan M."/>
            <person name="Daum C."/>
            <person name="Ng V."/>
            <person name="Clum A."/>
            <person name="Steindorff A."/>
            <person name="Ohm R.A."/>
            <person name="Martin F."/>
            <person name="Silar P."/>
            <person name="Natvig D.O."/>
            <person name="Lalanne C."/>
            <person name="Gautier V."/>
            <person name="Ament-Velasquez S.L."/>
            <person name="Kruys A."/>
            <person name="Hutchinson M.I."/>
            <person name="Powell A.J."/>
            <person name="Barry K."/>
            <person name="Miller A.N."/>
            <person name="Grigoriev I.V."/>
            <person name="Debuchy R."/>
            <person name="Gladieux P."/>
            <person name="Hiltunen Thoren M."/>
            <person name="Johannesson H."/>
        </authorList>
    </citation>
    <scope>NUCLEOTIDE SEQUENCE</scope>
    <source>
        <strain evidence="2">CBS 892.96</strain>
    </source>
</reference>
<dbReference type="Gene3D" id="3.20.20.80">
    <property type="entry name" value="Glycosidases"/>
    <property type="match status" value="1"/>
</dbReference>
<gene>
    <name evidence="2" type="ORF">QBC36DRAFT_311881</name>
</gene>
<reference evidence="2" key="2">
    <citation type="submission" date="2023-05" db="EMBL/GenBank/DDBJ databases">
        <authorList>
            <consortium name="Lawrence Berkeley National Laboratory"/>
            <person name="Steindorff A."/>
            <person name="Hensen N."/>
            <person name="Bonometti L."/>
            <person name="Westerberg I."/>
            <person name="Brannstrom I.O."/>
            <person name="Guillou S."/>
            <person name="Cros-Aarteil S."/>
            <person name="Calhoun S."/>
            <person name="Haridas S."/>
            <person name="Kuo A."/>
            <person name="Mondo S."/>
            <person name="Pangilinan J."/>
            <person name="Riley R."/>
            <person name="Labutti K."/>
            <person name="Andreopoulos B."/>
            <person name="Lipzen A."/>
            <person name="Chen C."/>
            <person name="Yanf M."/>
            <person name="Daum C."/>
            <person name="Ng V."/>
            <person name="Clum A."/>
            <person name="Ohm R."/>
            <person name="Martin F."/>
            <person name="Silar P."/>
            <person name="Natvig D."/>
            <person name="Lalanne C."/>
            <person name="Gautier V."/>
            <person name="Ament-Velasquez S.L."/>
            <person name="Kruys A."/>
            <person name="Hutchinson M.I."/>
            <person name="Powell A.J."/>
            <person name="Barry K."/>
            <person name="Miller A.N."/>
            <person name="Grigoriev I.V."/>
            <person name="Debuchy R."/>
            <person name="Gladieux P."/>
            <person name="Thoren M.H."/>
            <person name="Johannesson H."/>
        </authorList>
    </citation>
    <scope>NUCLEOTIDE SEQUENCE</scope>
    <source>
        <strain evidence="2">CBS 892.96</strain>
    </source>
</reference>
<feature type="region of interest" description="Disordered" evidence="1">
    <location>
        <begin position="196"/>
        <end position="219"/>
    </location>
</feature>
<evidence type="ECO:0000313" key="3">
    <source>
        <dbReference type="Proteomes" id="UP001302321"/>
    </source>
</evidence>
<accession>A0AAN6W567</accession>
<organism evidence="2 3">
    <name type="scientific">Triangularia setosa</name>
    <dbReference type="NCBI Taxonomy" id="2587417"/>
    <lineage>
        <taxon>Eukaryota</taxon>
        <taxon>Fungi</taxon>
        <taxon>Dikarya</taxon>
        <taxon>Ascomycota</taxon>
        <taxon>Pezizomycotina</taxon>
        <taxon>Sordariomycetes</taxon>
        <taxon>Sordariomycetidae</taxon>
        <taxon>Sordariales</taxon>
        <taxon>Podosporaceae</taxon>
        <taxon>Triangularia</taxon>
    </lineage>
</organism>
<protein>
    <submittedName>
        <fullName evidence="2">Uncharacterized protein</fullName>
    </submittedName>
</protein>
<keyword evidence="3" id="KW-1185">Reference proteome</keyword>
<evidence type="ECO:0000313" key="2">
    <source>
        <dbReference type="EMBL" id="KAK4175594.1"/>
    </source>
</evidence>
<evidence type="ECO:0000256" key="1">
    <source>
        <dbReference type="SAM" id="MobiDB-lite"/>
    </source>
</evidence>
<feature type="region of interest" description="Disordered" evidence="1">
    <location>
        <begin position="11"/>
        <end position="36"/>
    </location>
</feature>
<dbReference type="SUPFAM" id="SSF51445">
    <property type="entry name" value="(Trans)glycosidases"/>
    <property type="match status" value="1"/>
</dbReference>
<name>A0AAN6W567_9PEZI</name>
<dbReference type="Proteomes" id="UP001302321">
    <property type="component" value="Unassembled WGS sequence"/>
</dbReference>